<dbReference type="PANTHER" id="PTHR30026:SF21">
    <property type="entry name" value="SLR1270 PROTEIN"/>
    <property type="match status" value="1"/>
</dbReference>
<keyword evidence="4" id="KW-1134">Transmembrane beta strand</keyword>
<organism evidence="9 10">
    <name type="scientific">Veillonella nakazawae</name>
    <dbReference type="NCBI Taxonomy" id="2682456"/>
    <lineage>
        <taxon>Bacteria</taxon>
        <taxon>Bacillati</taxon>
        <taxon>Bacillota</taxon>
        <taxon>Negativicutes</taxon>
        <taxon>Veillonellales</taxon>
        <taxon>Veillonellaceae</taxon>
        <taxon>Veillonella</taxon>
    </lineage>
</organism>
<keyword evidence="5" id="KW-0812">Transmembrane</keyword>
<evidence type="ECO:0000313" key="10">
    <source>
        <dbReference type="Proteomes" id="UP000509249"/>
    </source>
</evidence>
<dbReference type="PANTHER" id="PTHR30026">
    <property type="entry name" value="OUTER MEMBRANE PROTEIN TOLC"/>
    <property type="match status" value="1"/>
</dbReference>
<evidence type="ECO:0000256" key="8">
    <source>
        <dbReference type="SAM" id="SignalP"/>
    </source>
</evidence>
<evidence type="ECO:0000256" key="1">
    <source>
        <dbReference type="ARBA" id="ARBA00004442"/>
    </source>
</evidence>
<evidence type="ECO:0000256" key="5">
    <source>
        <dbReference type="ARBA" id="ARBA00022692"/>
    </source>
</evidence>
<reference evidence="9 10" key="1">
    <citation type="journal article" date="2020" name="Int. J. Syst. Evol. Microbiol.">
        <title>Veillonella nakazawae sp. nov., an anaerobic gram-negative coccus isolated from the oral cavity of Japanese children.</title>
        <authorList>
            <person name="Mashima I."/>
            <person name="Theodorea C.F."/>
            <person name="Djais A.A."/>
            <person name="Kunihiro T."/>
            <person name="Kawamura Y."/>
            <person name="Otomo M."/>
            <person name="Saitoh M."/>
            <person name="Tamai R."/>
            <person name="Kiyoura Y."/>
        </authorList>
    </citation>
    <scope>NUCLEOTIDE SEQUENCE [LARGE SCALE GENOMIC DNA]</scope>
    <source>
        <strain evidence="9 10">T1-7</strain>
    </source>
</reference>
<dbReference type="RefSeq" id="WP_178885343.1">
    <property type="nucleotide sequence ID" value="NZ_AP022321.1"/>
</dbReference>
<dbReference type="Pfam" id="PF02321">
    <property type="entry name" value="OEP"/>
    <property type="match status" value="2"/>
</dbReference>
<dbReference type="InterPro" id="IPR003423">
    <property type="entry name" value="OMP_efflux"/>
</dbReference>
<keyword evidence="3" id="KW-0813">Transport</keyword>
<evidence type="ECO:0000256" key="4">
    <source>
        <dbReference type="ARBA" id="ARBA00022452"/>
    </source>
</evidence>
<dbReference type="Proteomes" id="UP000509249">
    <property type="component" value="Chromosome"/>
</dbReference>
<protein>
    <submittedName>
        <fullName evidence="9">Protein CyaE</fullName>
    </submittedName>
</protein>
<gene>
    <name evidence="9" type="ORF">VEIT17_12910</name>
</gene>
<keyword evidence="6" id="KW-0472">Membrane</keyword>
<evidence type="ECO:0000256" key="3">
    <source>
        <dbReference type="ARBA" id="ARBA00022448"/>
    </source>
</evidence>
<sequence>MNKKVLSLGVMLSLVTTGAMAADVVTTSVNNGDQLSKYQKEAIQLTQKQLAEKSVQDSKTYENKLDLDESRTIDLALANNRTAKQTKWDYQAAKDTVSATAAGKNPSISYSWQGARSNGVSAMTGRNVTSKTGSHSFTISAPVFSPELDASIDVSRYAREGAGASYEESLQQAKYDAISGYYTLIMNRNLVDVAQQSVKDYQGHVTNVQAQYNVGLVASSDVLAAKTNLADSETNLVKAQNAANLAEASLNQVIAYPAQTAINTAEHDLQYKPYNVTLEQAKVYALLHRSALVKSAMAVKEAEETLKKAKSGYLPTVGVEAGRGYADPDGYFGTNNKSWHIGAKASWSLWDGGTTQNKVKVATDTLEKAKEANLAAVDNVLLAVQKAYLNLRSAEQTIQSTQTAVAQGQESFRIATLRYRAGVGTNLDVLDAETKLTDARNNYVQALYNYNISIAALEQLTGVPLNTPVGQGAEIIANSGAAEQLAKLGSNQ</sequence>
<dbReference type="SUPFAM" id="SSF56954">
    <property type="entry name" value="Outer membrane efflux proteins (OEP)"/>
    <property type="match status" value="1"/>
</dbReference>
<evidence type="ECO:0000256" key="2">
    <source>
        <dbReference type="ARBA" id="ARBA00007613"/>
    </source>
</evidence>
<feature type="signal peptide" evidence="8">
    <location>
        <begin position="1"/>
        <end position="21"/>
    </location>
</feature>
<accession>A0ABM7HCV6</accession>
<dbReference type="Gene3D" id="1.20.1600.10">
    <property type="entry name" value="Outer membrane efflux proteins (OEP)"/>
    <property type="match status" value="1"/>
</dbReference>
<comment type="subcellular location">
    <subcellularLocation>
        <location evidence="1">Cell outer membrane</location>
    </subcellularLocation>
</comment>
<dbReference type="EMBL" id="AP022321">
    <property type="protein sequence ID" value="BBU34845.1"/>
    <property type="molecule type" value="Genomic_DNA"/>
</dbReference>
<comment type="similarity">
    <text evidence="2">Belongs to the outer membrane factor (OMF) (TC 1.B.17) family.</text>
</comment>
<feature type="chain" id="PRO_5045826605" evidence="8">
    <location>
        <begin position="22"/>
        <end position="492"/>
    </location>
</feature>
<keyword evidence="7" id="KW-0998">Cell outer membrane</keyword>
<evidence type="ECO:0000256" key="7">
    <source>
        <dbReference type="ARBA" id="ARBA00023237"/>
    </source>
</evidence>
<keyword evidence="8" id="KW-0732">Signal</keyword>
<keyword evidence="10" id="KW-1185">Reference proteome</keyword>
<name>A0ABM7HCV6_9FIRM</name>
<proteinExistence type="inferred from homology"/>
<evidence type="ECO:0000256" key="6">
    <source>
        <dbReference type="ARBA" id="ARBA00023136"/>
    </source>
</evidence>
<dbReference type="InterPro" id="IPR051906">
    <property type="entry name" value="TolC-like"/>
</dbReference>
<evidence type="ECO:0000313" key="9">
    <source>
        <dbReference type="EMBL" id="BBU34845.1"/>
    </source>
</evidence>